<evidence type="ECO:0000313" key="2">
    <source>
        <dbReference type="EMBL" id="MBT0963464.1"/>
    </source>
</evidence>
<dbReference type="GO" id="GO:0044010">
    <property type="term" value="P:single-species biofilm formation"/>
    <property type="evidence" value="ECO:0007669"/>
    <property type="project" value="TreeGrafter"/>
</dbReference>
<evidence type="ECO:0000313" key="3">
    <source>
        <dbReference type="Proteomes" id="UP000694660"/>
    </source>
</evidence>
<feature type="domain" description="Glycosyltransferase 2-like" evidence="1">
    <location>
        <begin position="12"/>
        <end position="163"/>
    </location>
</feature>
<accession>A0A944DBI7</accession>
<name>A0A944DBI7_DENI1</name>
<dbReference type="Proteomes" id="UP000694660">
    <property type="component" value="Unassembled WGS sequence"/>
</dbReference>
<keyword evidence="3" id="KW-1185">Reference proteome</keyword>
<reference evidence="3" key="1">
    <citation type="journal article" date="2022" name="ISME J.">
        <title>Genetic and phylogenetic analysis of dissimilatory iodate-reducing bacteria identifies potential niches across the world's oceans.</title>
        <authorList>
            <person name="Reyes-Umana V."/>
            <person name="Henning Z."/>
            <person name="Lee K."/>
            <person name="Barnum T.P."/>
            <person name="Coates J.D."/>
        </authorList>
    </citation>
    <scope>NUCLEOTIDE SEQUENCE [LARGE SCALE GENOMIC DNA]</scope>
    <source>
        <strain evidence="3">IR12</strain>
    </source>
</reference>
<comment type="caution">
    <text evidence="2">The sequence shown here is derived from an EMBL/GenBank/DDBJ whole genome shotgun (WGS) entry which is preliminary data.</text>
</comment>
<dbReference type="Gene3D" id="3.90.550.10">
    <property type="entry name" value="Spore Coat Polysaccharide Biosynthesis Protein SpsA, Chain A"/>
    <property type="match status" value="2"/>
</dbReference>
<dbReference type="SUPFAM" id="SSF53448">
    <property type="entry name" value="Nucleotide-diphospho-sugar transferases"/>
    <property type="match status" value="2"/>
</dbReference>
<dbReference type="Pfam" id="PF00535">
    <property type="entry name" value="Glycos_transf_2"/>
    <property type="match status" value="1"/>
</dbReference>
<dbReference type="AlphaFoldDB" id="A0A944DBI7"/>
<protein>
    <submittedName>
        <fullName evidence="2">Glycosyltransferase</fullName>
    </submittedName>
</protein>
<evidence type="ECO:0000259" key="1">
    <source>
        <dbReference type="Pfam" id="PF00535"/>
    </source>
</evidence>
<dbReference type="InterPro" id="IPR050834">
    <property type="entry name" value="Glycosyltransf_2"/>
</dbReference>
<dbReference type="RefSeq" id="WP_214363396.1">
    <property type="nucleotide sequence ID" value="NZ_JAEKFT010000030.1"/>
</dbReference>
<gene>
    <name evidence="2" type="ORF">I8J34_19945</name>
</gene>
<dbReference type="PANTHER" id="PTHR43685">
    <property type="entry name" value="GLYCOSYLTRANSFERASE"/>
    <property type="match status" value="1"/>
</dbReference>
<dbReference type="PANTHER" id="PTHR43685:SF13">
    <property type="entry name" value="O ANTIGEN BIOSYNTHESIS RHAMNOSYLTRANSFERASE RFBN"/>
    <property type="match status" value="1"/>
</dbReference>
<proteinExistence type="predicted"/>
<dbReference type="EMBL" id="JAEKFT010000030">
    <property type="protein sequence ID" value="MBT0963464.1"/>
    <property type="molecule type" value="Genomic_DNA"/>
</dbReference>
<organism evidence="2 3">
    <name type="scientific">Denitromonas iodatirespirans</name>
    <dbReference type="NCBI Taxonomy" id="2795389"/>
    <lineage>
        <taxon>Bacteria</taxon>
        <taxon>Pseudomonadati</taxon>
        <taxon>Pseudomonadota</taxon>
        <taxon>Betaproteobacteria</taxon>
        <taxon>Rhodocyclales</taxon>
        <taxon>Zoogloeaceae</taxon>
        <taxon>Denitromonas</taxon>
    </lineage>
</organism>
<sequence>MSPDMSHAPLVSIIVRTRNEERWIGLCLEAIAKQTYTRHEIILVDNRSTDRTVARARRYGVTLVEIDDFLPGKAINDGIRASRGEIIAIISGHCIPVDPHWLANLVARLDDPEIAGVYGRQEPLSFTPAADKRDLAITFGLDPRIQVKDSFFHNANSALRRDIWQRFPFDEQVSNIEDRVWGVEVIRAGLKIAYEPTASVYHYHGIHQDRDISRAQQIVQIMEGLHGPHADMTKIAEGAIRVAAIVPVRGNSLQHDGVSLLGSTIDYLTSCTSLTDIIVSTDCADTADLARRHGASVPFIRPAALSEKYVDIVQVLTYSLTEMEKTLGIFDLVVVVEETHPFRDPGMIDDMVSLALDKGFDTVLAAKPESRPVWLDGEHGVRQVGKRDFVPRALSEERAHLGLMGLGCVVRPALLRAGTLFGEHIGLHSVRHPLASVEIRTEEALQRCLPLLKHEPVA</sequence>
<dbReference type="InterPro" id="IPR001173">
    <property type="entry name" value="Glyco_trans_2-like"/>
</dbReference>
<dbReference type="InterPro" id="IPR029044">
    <property type="entry name" value="Nucleotide-diphossugar_trans"/>
</dbReference>